<name>G2Q403_THET4</name>
<feature type="compositionally biased region" description="Basic and acidic residues" evidence="1">
    <location>
        <begin position="188"/>
        <end position="197"/>
    </location>
</feature>
<dbReference type="EMBL" id="CP003002">
    <property type="protein sequence ID" value="AEO53602.1"/>
    <property type="molecule type" value="Genomic_DNA"/>
</dbReference>
<dbReference type="RefSeq" id="XP_003658847.1">
    <property type="nucleotide sequence ID" value="XM_003658799.1"/>
</dbReference>
<gene>
    <name evidence="3" type="ORF">MYCTH_2295154</name>
</gene>
<feature type="region of interest" description="Disordered" evidence="1">
    <location>
        <begin position="109"/>
        <end position="197"/>
    </location>
</feature>
<proteinExistence type="predicted"/>
<evidence type="ECO:0000256" key="1">
    <source>
        <dbReference type="SAM" id="MobiDB-lite"/>
    </source>
</evidence>
<sequence>MILSANVSLTVLLAAAAQHVVAAPQRNSNGTARQAPSNEDGNGNGIVRVQTVANPAPAPSAIPSEVLASQQSSAAAVASAVAAANEAAAASGLKELPGLQADESPASLLPLPALANGDAITPPAGADSSTTVTPGPTEVASQSDVAETQSLEGGLRQLPGLGAGAASPSSLAPLPTPPSVDTSVSHVGRVEGIHPVD</sequence>
<dbReference type="InParanoid" id="G2Q403"/>
<dbReference type="KEGG" id="mtm:MYCTH_2295154"/>
<feature type="chain" id="PRO_5003435916" evidence="2">
    <location>
        <begin position="23"/>
        <end position="197"/>
    </location>
</feature>
<feature type="region of interest" description="Disordered" evidence="1">
    <location>
        <begin position="25"/>
        <end position="45"/>
    </location>
</feature>
<feature type="signal peptide" evidence="2">
    <location>
        <begin position="1"/>
        <end position="22"/>
    </location>
</feature>
<feature type="compositionally biased region" description="Polar residues" evidence="1">
    <location>
        <begin position="127"/>
        <end position="151"/>
    </location>
</feature>
<feature type="compositionally biased region" description="Polar residues" evidence="1">
    <location>
        <begin position="25"/>
        <end position="41"/>
    </location>
</feature>
<dbReference type="Proteomes" id="UP000007322">
    <property type="component" value="Chromosome 1"/>
</dbReference>
<dbReference type="HOGENOM" id="CLU_1385028_0_0_1"/>
<dbReference type="eggNOG" id="ENOG502T8JQ">
    <property type="taxonomic scope" value="Eukaryota"/>
</dbReference>
<dbReference type="STRING" id="573729.G2Q403"/>
<organism evidence="3 4">
    <name type="scientific">Thermothelomyces thermophilus (strain ATCC 42464 / BCRC 31852 / DSM 1799)</name>
    <name type="common">Sporotrichum thermophile</name>
    <dbReference type="NCBI Taxonomy" id="573729"/>
    <lineage>
        <taxon>Eukaryota</taxon>
        <taxon>Fungi</taxon>
        <taxon>Dikarya</taxon>
        <taxon>Ascomycota</taxon>
        <taxon>Pezizomycotina</taxon>
        <taxon>Sordariomycetes</taxon>
        <taxon>Sordariomycetidae</taxon>
        <taxon>Sordariales</taxon>
        <taxon>Chaetomiaceae</taxon>
        <taxon>Thermothelomyces</taxon>
    </lineage>
</organism>
<dbReference type="GeneID" id="11513081"/>
<dbReference type="VEuPathDB" id="FungiDB:MYCTH_2295154"/>
<reference evidence="3 4" key="1">
    <citation type="journal article" date="2011" name="Nat. Biotechnol.">
        <title>Comparative genomic analysis of the thermophilic biomass-degrading fungi Myceliophthora thermophila and Thielavia terrestris.</title>
        <authorList>
            <person name="Berka R.M."/>
            <person name="Grigoriev I.V."/>
            <person name="Otillar R."/>
            <person name="Salamov A."/>
            <person name="Grimwood J."/>
            <person name="Reid I."/>
            <person name="Ishmael N."/>
            <person name="John T."/>
            <person name="Darmond C."/>
            <person name="Moisan M.-C."/>
            <person name="Henrissat B."/>
            <person name="Coutinho P.M."/>
            <person name="Lombard V."/>
            <person name="Natvig D.O."/>
            <person name="Lindquist E."/>
            <person name="Schmutz J."/>
            <person name="Lucas S."/>
            <person name="Harris P."/>
            <person name="Powlowski J."/>
            <person name="Bellemare A."/>
            <person name="Taylor D."/>
            <person name="Butler G."/>
            <person name="de Vries R.P."/>
            <person name="Allijn I.E."/>
            <person name="van den Brink J."/>
            <person name="Ushinsky S."/>
            <person name="Storms R."/>
            <person name="Powell A.J."/>
            <person name="Paulsen I.T."/>
            <person name="Elbourne L.D.H."/>
            <person name="Baker S.E."/>
            <person name="Magnuson J."/>
            <person name="LaBoissiere S."/>
            <person name="Clutterbuck A.J."/>
            <person name="Martinez D."/>
            <person name="Wogulis M."/>
            <person name="de Leon A.L."/>
            <person name="Rey M.W."/>
            <person name="Tsang A."/>
        </authorList>
    </citation>
    <scope>NUCLEOTIDE SEQUENCE [LARGE SCALE GENOMIC DNA]</scope>
    <source>
        <strain evidence="4">ATCC 42464 / BCRC 31852 / DSM 1799</strain>
    </source>
</reference>
<evidence type="ECO:0000256" key="2">
    <source>
        <dbReference type="SAM" id="SignalP"/>
    </source>
</evidence>
<feature type="compositionally biased region" description="Low complexity" evidence="1">
    <location>
        <begin position="158"/>
        <end position="173"/>
    </location>
</feature>
<keyword evidence="2" id="KW-0732">Signal</keyword>
<accession>G2Q403</accession>
<evidence type="ECO:0000313" key="4">
    <source>
        <dbReference type="Proteomes" id="UP000007322"/>
    </source>
</evidence>
<evidence type="ECO:0000313" key="3">
    <source>
        <dbReference type="EMBL" id="AEO53602.1"/>
    </source>
</evidence>
<protein>
    <submittedName>
        <fullName evidence="3">Uncharacterized protein</fullName>
    </submittedName>
</protein>
<dbReference type="AlphaFoldDB" id="G2Q403"/>
<keyword evidence="4" id="KW-1185">Reference proteome</keyword>